<protein>
    <submittedName>
        <fullName evidence="1">Uncharacterized protein</fullName>
    </submittedName>
</protein>
<evidence type="ECO:0000313" key="2">
    <source>
        <dbReference type="Proteomes" id="UP000240760"/>
    </source>
</evidence>
<dbReference type="AlphaFoldDB" id="A0A2T4CDB5"/>
<dbReference type="Proteomes" id="UP000240760">
    <property type="component" value="Unassembled WGS sequence"/>
</dbReference>
<proteinExistence type="predicted"/>
<keyword evidence="2" id="KW-1185">Reference proteome</keyword>
<name>A0A2T4CDB5_TRILO</name>
<reference evidence="1 2" key="1">
    <citation type="submission" date="2016-07" db="EMBL/GenBank/DDBJ databases">
        <title>Multiple horizontal gene transfer events from other fungi enriched the ability of initially mycotrophic Trichoderma (Ascomycota) to feed on dead plant biomass.</title>
        <authorList>
            <consortium name="DOE Joint Genome Institute"/>
            <person name="Aerts A."/>
            <person name="Atanasova L."/>
            <person name="Chenthamara K."/>
            <person name="Zhang J."/>
            <person name="Grujic M."/>
            <person name="Henrissat B."/>
            <person name="Kuo A."/>
            <person name="Salamov A."/>
            <person name="Lipzen A."/>
            <person name="Labutti K."/>
            <person name="Barry K."/>
            <person name="Miao Y."/>
            <person name="Rahimi M.J."/>
            <person name="Shen Q."/>
            <person name="Grigoriev I.V."/>
            <person name="Kubicek C.P."/>
            <person name="Druzhinina I.S."/>
        </authorList>
    </citation>
    <scope>NUCLEOTIDE SEQUENCE [LARGE SCALE GENOMIC DNA]</scope>
    <source>
        <strain evidence="1 2">ATCC 18648</strain>
    </source>
</reference>
<evidence type="ECO:0000313" key="1">
    <source>
        <dbReference type="EMBL" id="PTB79543.1"/>
    </source>
</evidence>
<accession>A0A2T4CDB5</accession>
<dbReference type="EMBL" id="KZ679128">
    <property type="protein sequence ID" value="PTB79543.1"/>
    <property type="molecule type" value="Genomic_DNA"/>
</dbReference>
<organism evidence="1 2">
    <name type="scientific">Trichoderma longibrachiatum ATCC 18648</name>
    <dbReference type="NCBI Taxonomy" id="983965"/>
    <lineage>
        <taxon>Eukaryota</taxon>
        <taxon>Fungi</taxon>
        <taxon>Dikarya</taxon>
        <taxon>Ascomycota</taxon>
        <taxon>Pezizomycotina</taxon>
        <taxon>Sordariomycetes</taxon>
        <taxon>Hypocreomycetidae</taxon>
        <taxon>Hypocreales</taxon>
        <taxon>Hypocreaceae</taxon>
        <taxon>Trichoderma</taxon>
    </lineage>
</organism>
<sequence>MGICSGHTKYWETLSHTKAVLVSVSQTSNAVQRHPLLPLPLLVSAAESQRSSIQQRAVSLESTLCYEIAIQFASVQSSSISVSQPSQPLAFLVFLLPWPLSSPPLLWPTTVCPASVSSSSSSSPQQQQQRQHRYDYLLSILQCYHSALISPPDPLLQRLRLFSLCLFLPLFQRRRRFILNPVALARLCASSLDLVPHFT</sequence>
<gene>
    <name evidence="1" type="ORF">M440DRAFT_240496</name>
</gene>